<evidence type="ECO:0000256" key="1">
    <source>
        <dbReference type="RuleBase" id="RU367090"/>
    </source>
</evidence>
<proteinExistence type="inferred from homology"/>
<dbReference type="Proteomes" id="UP001439008">
    <property type="component" value="Unassembled WGS sequence"/>
</dbReference>
<keyword evidence="1" id="KW-0863">Zinc-finger</keyword>
<sequence>CYSIVHGSTREVPRLNCRTCSARFHSACLFKWFARKGEQECPMCRSNFFVKRE</sequence>
<comment type="subunit">
    <text evidence="1">Component of the ribosome quality control complex (RQC).</text>
</comment>
<dbReference type="PANTHER" id="PTHR12389:SF0">
    <property type="entry name" value="E3 UBIQUITIN-PROTEIN LIGASE LISTERIN"/>
    <property type="match status" value="1"/>
</dbReference>
<name>A0ABV2AQF2_9EUKA</name>
<keyword evidence="1" id="KW-0833">Ubl conjugation pathway</keyword>
<keyword evidence="4" id="KW-1185">Reference proteome</keyword>
<feature type="non-terminal residue" evidence="3">
    <location>
        <position position="1"/>
    </location>
</feature>
<evidence type="ECO:0000313" key="4">
    <source>
        <dbReference type="Proteomes" id="UP001439008"/>
    </source>
</evidence>
<accession>A0ABV2AQF2</accession>
<evidence type="ECO:0000313" key="3">
    <source>
        <dbReference type="EMBL" id="MES1921774.1"/>
    </source>
</evidence>
<dbReference type="EMBL" id="JBDODL010001749">
    <property type="protein sequence ID" value="MES1921774.1"/>
    <property type="molecule type" value="Genomic_DNA"/>
</dbReference>
<dbReference type="PANTHER" id="PTHR12389">
    <property type="entry name" value="ZINC FINGER PROTEIN 294"/>
    <property type="match status" value="1"/>
</dbReference>
<comment type="function">
    <text evidence="1">E3 ubiquitin-protein ligase. Component of the ribosome quality control complex (RQC), a ribosome-associated complex that mediates ubiquitination and extraction of incompletely synthesized nascent chains for proteasomal degradation.</text>
</comment>
<comment type="catalytic activity">
    <reaction evidence="1">
        <text>S-ubiquitinyl-[E2 ubiquitin-conjugating enzyme]-L-cysteine + [acceptor protein]-L-lysine = [E2 ubiquitin-conjugating enzyme]-L-cysteine + N(6)-ubiquitinyl-[acceptor protein]-L-lysine.</text>
        <dbReference type="EC" id="2.3.2.27"/>
    </reaction>
</comment>
<dbReference type="InterPro" id="IPR039795">
    <property type="entry name" value="LTN1/Rkr1"/>
</dbReference>
<comment type="pathway">
    <text evidence="1">Protein modification; protein ubiquitination.</text>
</comment>
<dbReference type="EC" id="2.3.2.27" evidence="1"/>
<organism evidence="3 4">
    <name type="scientific">Bonamia ostreae</name>
    <dbReference type="NCBI Taxonomy" id="126728"/>
    <lineage>
        <taxon>Eukaryota</taxon>
        <taxon>Sar</taxon>
        <taxon>Rhizaria</taxon>
        <taxon>Endomyxa</taxon>
        <taxon>Ascetosporea</taxon>
        <taxon>Haplosporida</taxon>
        <taxon>Bonamia</taxon>
    </lineage>
</organism>
<dbReference type="SUPFAM" id="SSF57850">
    <property type="entry name" value="RING/U-box"/>
    <property type="match status" value="1"/>
</dbReference>
<dbReference type="Gene3D" id="3.30.40.10">
    <property type="entry name" value="Zinc/RING finger domain, C3HC4 (zinc finger)"/>
    <property type="match status" value="1"/>
</dbReference>
<keyword evidence="1" id="KW-0808">Transferase</keyword>
<dbReference type="InterPro" id="IPR024991">
    <property type="entry name" value="RING-H2_APC11"/>
</dbReference>
<comment type="caution">
    <text evidence="3">The sequence shown here is derived from an EMBL/GenBank/DDBJ whole genome shotgun (WGS) entry which is preliminary data.</text>
</comment>
<keyword evidence="1" id="KW-0862">Zinc</keyword>
<reference evidence="3 4" key="1">
    <citation type="journal article" date="2024" name="BMC Biol.">
        <title>Comparative genomics of Ascetosporea gives new insight into the evolutionary basis for animal parasitism in Rhizaria.</title>
        <authorList>
            <person name="Hiltunen Thoren M."/>
            <person name="Onut-Brannstrom I."/>
            <person name="Alfjorden A."/>
            <person name="Peckova H."/>
            <person name="Swords F."/>
            <person name="Hooper C."/>
            <person name="Holzer A.S."/>
            <person name="Bass D."/>
            <person name="Burki F."/>
        </authorList>
    </citation>
    <scope>NUCLEOTIDE SEQUENCE [LARGE SCALE GENOMIC DNA]</scope>
    <source>
        <strain evidence="3">20-A016</strain>
    </source>
</reference>
<feature type="domain" description="Anaphase-promoting complex subunit 11 RING-H2 finger" evidence="2">
    <location>
        <begin position="19"/>
        <end position="51"/>
    </location>
</feature>
<protein>
    <recommendedName>
        <fullName evidence="1">E3 ubiquitin-protein ligase listerin</fullName>
        <ecNumber evidence="1">2.3.2.27</ecNumber>
    </recommendedName>
    <alternativeName>
        <fullName evidence="1">RING-type E3 ubiquitin transferase listerin</fullName>
    </alternativeName>
</protein>
<dbReference type="InterPro" id="IPR013083">
    <property type="entry name" value="Znf_RING/FYVE/PHD"/>
</dbReference>
<evidence type="ECO:0000259" key="2">
    <source>
        <dbReference type="Pfam" id="PF12861"/>
    </source>
</evidence>
<comment type="similarity">
    <text evidence="1">Belongs to the LTN1 family.</text>
</comment>
<dbReference type="Pfam" id="PF12861">
    <property type="entry name" value="zf-ANAPC11"/>
    <property type="match status" value="1"/>
</dbReference>
<gene>
    <name evidence="3" type="ORF">MHBO_003305</name>
</gene>
<keyword evidence="1" id="KW-0479">Metal-binding</keyword>